<dbReference type="AlphaFoldDB" id="A0A382ZGJ3"/>
<evidence type="ECO:0000313" key="1">
    <source>
        <dbReference type="EMBL" id="SVD94400.1"/>
    </source>
</evidence>
<feature type="non-terminal residue" evidence="1">
    <location>
        <position position="61"/>
    </location>
</feature>
<reference evidence="1" key="1">
    <citation type="submission" date="2018-05" db="EMBL/GenBank/DDBJ databases">
        <authorList>
            <person name="Lanie J.A."/>
            <person name="Ng W.-L."/>
            <person name="Kazmierczak K.M."/>
            <person name="Andrzejewski T.M."/>
            <person name="Davidsen T.M."/>
            <person name="Wayne K.J."/>
            <person name="Tettelin H."/>
            <person name="Glass J.I."/>
            <person name="Rusch D."/>
            <person name="Podicherti R."/>
            <person name="Tsui H.-C.T."/>
            <person name="Winkler M.E."/>
        </authorList>
    </citation>
    <scope>NUCLEOTIDE SEQUENCE</scope>
</reference>
<sequence>MGSGAFFAKRGGKQLLKDNLKKFEVDPTTIGDQCLDEIIKQIEKTSQMISEVKRELFVNVF</sequence>
<proteinExistence type="predicted"/>
<organism evidence="1">
    <name type="scientific">marine metagenome</name>
    <dbReference type="NCBI Taxonomy" id="408172"/>
    <lineage>
        <taxon>unclassified sequences</taxon>
        <taxon>metagenomes</taxon>
        <taxon>ecological metagenomes</taxon>
    </lineage>
</organism>
<accession>A0A382ZGJ3</accession>
<name>A0A382ZGJ3_9ZZZZ</name>
<protein>
    <submittedName>
        <fullName evidence="1">Uncharacterized protein</fullName>
    </submittedName>
</protein>
<gene>
    <name evidence="1" type="ORF">METZ01_LOCUS447254</name>
</gene>
<dbReference type="EMBL" id="UINC01183579">
    <property type="protein sequence ID" value="SVD94400.1"/>
    <property type="molecule type" value="Genomic_DNA"/>
</dbReference>